<gene>
    <name evidence="1" type="ORF">DN068_11415</name>
</gene>
<dbReference type="AlphaFoldDB" id="A0A2W2AL33"/>
<protein>
    <submittedName>
        <fullName evidence="1">SusD/RagB family nutrient-binding outer membrane lipoprotein</fullName>
    </submittedName>
</protein>
<organism evidence="1 2">
    <name type="scientific">Taibaiella soli</name>
    <dbReference type="NCBI Taxonomy" id="1649169"/>
    <lineage>
        <taxon>Bacteria</taxon>
        <taxon>Pseudomonadati</taxon>
        <taxon>Bacteroidota</taxon>
        <taxon>Chitinophagia</taxon>
        <taxon>Chitinophagales</taxon>
        <taxon>Chitinophagaceae</taxon>
        <taxon>Taibaiella</taxon>
    </lineage>
</organism>
<dbReference type="PROSITE" id="PS51257">
    <property type="entry name" value="PROKAR_LIPOPROTEIN"/>
    <property type="match status" value="1"/>
</dbReference>
<dbReference type="Gene3D" id="1.25.40.390">
    <property type="match status" value="1"/>
</dbReference>
<dbReference type="InterPro" id="IPR041662">
    <property type="entry name" value="SusD-like_2"/>
</dbReference>
<dbReference type="Pfam" id="PF12771">
    <property type="entry name" value="SusD-like_2"/>
    <property type="match status" value="1"/>
</dbReference>
<dbReference type="SUPFAM" id="SSF48452">
    <property type="entry name" value="TPR-like"/>
    <property type="match status" value="1"/>
</dbReference>
<proteinExistence type="predicted"/>
<dbReference type="OrthoDB" id="614457at2"/>
<sequence length="521" mass="56682">MNTRSIISTIILGGSLVLASGCKKYLDVNQNPNIAQNPQVSLVLPTAEMYLASAMGVTFEINGSMWAQYWTQSPVSNQYNVLDQYAPQGTFYDNVWGSFTSSALADLQYIDTTASAKNFKQYVAISKLLQAYAYHVMTDAWGDIPFSQAIKGDPSMGGIISPVYDKQQAIYDGLLTMIDQASALIDPSDPNLPGSDDLIYHGDMTKWMKFANTLKLKILMRLSEVNPGKAQAGIAALGAGPFIGEGDDALINFSSTPGSQNPLYAEGVALSKTQNLVASKTVVDSMNSNGDLRAYIFYTTVGGLVVGIAQGNYSNQVSASSPSAVTGALFSDANSATAPVKFITSYESLFLQSEAAARGWGTGDAQSLFEQGIHANFAAYSSVIDGFEIVLRDSPSTFVVTADYAAYAYIHGDTVTGYLGGDPVQQAPPAYWGEFPAGGSTDQKVRHIITQKWFSMTGNQGFEAWTEWRRTGYPDFFTYSVHSLIGKNFPQRFLYPNTELTRNQNFPGQKQITDKVWWDIH</sequence>
<dbReference type="EMBL" id="QKTW01000016">
    <property type="protein sequence ID" value="PZF73010.1"/>
    <property type="molecule type" value="Genomic_DNA"/>
</dbReference>
<dbReference type="InterPro" id="IPR011990">
    <property type="entry name" value="TPR-like_helical_dom_sf"/>
</dbReference>
<dbReference type="RefSeq" id="WP_110999042.1">
    <property type="nucleotide sequence ID" value="NZ_QKTW01000016.1"/>
</dbReference>
<keyword evidence="1" id="KW-0449">Lipoprotein</keyword>
<name>A0A2W2AL33_9BACT</name>
<accession>A0A2W2AL33</accession>
<evidence type="ECO:0000313" key="2">
    <source>
        <dbReference type="Proteomes" id="UP000248745"/>
    </source>
</evidence>
<dbReference type="Proteomes" id="UP000248745">
    <property type="component" value="Unassembled WGS sequence"/>
</dbReference>
<reference evidence="1 2" key="1">
    <citation type="submission" date="2018-06" db="EMBL/GenBank/DDBJ databases">
        <title>Mucibacter soli gen. nov., sp. nov., a new member of the family Chitinophagaceae producing mucin.</title>
        <authorList>
            <person name="Kim M.-K."/>
            <person name="Park S."/>
            <person name="Kim T.-S."/>
            <person name="Joung Y."/>
            <person name="Han J.-H."/>
            <person name="Kim S.B."/>
        </authorList>
    </citation>
    <scope>NUCLEOTIDE SEQUENCE [LARGE SCALE GENOMIC DNA]</scope>
    <source>
        <strain evidence="1 2">R1-15</strain>
    </source>
</reference>
<evidence type="ECO:0000313" key="1">
    <source>
        <dbReference type="EMBL" id="PZF73010.1"/>
    </source>
</evidence>
<keyword evidence="2" id="KW-1185">Reference proteome</keyword>
<comment type="caution">
    <text evidence="1">The sequence shown here is derived from an EMBL/GenBank/DDBJ whole genome shotgun (WGS) entry which is preliminary data.</text>
</comment>